<accession>A0ABR5LWF7</accession>
<dbReference type="EMBL" id="LJFS01000005">
    <property type="protein sequence ID" value="KPG36036.1"/>
    <property type="molecule type" value="Genomic_DNA"/>
</dbReference>
<dbReference type="RefSeq" id="WP_054432064.1">
    <property type="nucleotide sequence ID" value="NZ_LJFS01000005.1"/>
</dbReference>
<keyword evidence="2" id="KW-0732">Signal</keyword>
<name>A0ABR5LWF7_9MYCO</name>
<sequence>MTLLTHSGISTALASALATAALVANAATSSADPGPAEPGPSSTTAEQPVAAAGPPPPSQIGNPLALAGTEQGPGGIPTNLSVTGDTTLLGQNTAPAAPTGNGPIITPGTNALNNQYLLPQNLKPAVPGKGEIYEVAPGAENADVTGGDYLKRLWHQYQDGDLKGGLLGRRPKEELSQPIPDTAPPQGTRIPGLGDDSHGPTPEQWHWNPPDQPEDRTASPIPAEHA</sequence>
<comment type="caution">
    <text evidence="3">The sequence shown here is derived from an EMBL/GenBank/DDBJ whole genome shotgun (WGS) entry which is preliminary data.</text>
</comment>
<feature type="region of interest" description="Disordered" evidence="1">
    <location>
        <begin position="25"/>
        <end position="79"/>
    </location>
</feature>
<feature type="chain" id="PRO_5046421767" evidence="2">
    <location>
        <begin position="27"/>
        <end position="226"/>
    </location>
</feature>
<evidence type="ECO:0000313" key="3">
    <source>
        <dbReference type="EMBL" id="KPG36036.1"/>
    </source>
</evidence>
<proteinExistence type="predicted"/>
<feature type="region of interest" description="Disordered" evidence="1">
    <location>
        <begin position="164"/>
        <end position="226"/>
    </location>
</feature>
<feature type="signal peptide" evidence="2">
    <location>
        <begin position="1"/>
        <end position="26"/>
    </location>
</feature>
<reference evidence="3 4" key="1">
    <citation type="submission" date="2015-09" db="EMBL/GenBank/DDBJ databases">
        <title>Genome Sequences of Mycobacterium immunogenum Isolates, Recuperated from a Chloraminated Drinking Water Distribution System Simulator Subjected to Episodes of Nitrification.</title>
        <authorList>
            <person name="Gomez-Alvarez V."/>
            <person name="Revetta R.P."/>
        </authorList>
    </citation>
    <scope>NUCLEOTIDE SEQUENCE [LARGE SCALE GENOMIC DNA]</scope>
    <source>
        <strain evidence="3 4">H076</strain>
    </source>
</reference>
<dbReference type="Proteomes" id="UP000037962">
    <property type="component" value="Unassembled WGS sequence"/>
</dbReference>
<protein>
    <submittedName>
        <fullName evidence="3">Uncharacterized protein</fullName>
    </submittedName>
</protein>
<organism evidence="3 4">
    <name type="scientific">Mycobacteroides immunogenum</name>
    <dbReference type="NCBI Taxonomy" id="83262"/>
    <lineage>
        <taxon>Bacteria</taxon>
        <taxon>Bacillati</taxon>
        <taxon>Actinomycetota</taxon>
        <taxon>Actinomycetes</taxon>
        <taxon>Mycobacteriales</taxon>
        <taxon>Mycobacteriaceae</taxon>
        <taxon>Mycobacteroides</taxon>
    </lineage>
</organism>
<evidence type="ECO:0000313" key="4">
    <source>
        <dbReference type="Proteomes" id="UP000037962"/>
    </source>
</evidence>
<evidence type="ECO:0000256" key="1">
    <source>
        <dbReference type="SAM" id="MobiDB-lite"/>
    </source>
</evidence>
<keyword evidence="4" id="KW-1185">Reference proteome</keyword>
<gene>
    <name evidence="3" type="ORF">AN912_05610</name>
</gene>
<evidence type="ECO:0000256" key="2">
    <source>
        <dbReference type="SAM" id="SignalP"/>
    </source>
</evidence>